<reference evidence="1" key="1">
    <citation type="journal article" date="2014" name="Front. Microbiol.">
        <title>High frequency of phylogenetically diverse reductive dehalogenase-homologous genes in deep subseafloor sedimentary metagenomes.</title>
        <authorList>
            <person name="Kawai M."/>
            <person name="Futagami T."/>
            <person name="Toyoda A."/>
            <person name="Takaki Y."/>
            <person name="Nishi S."/>
            <person name="Hori S."/>
            <person name="Arai W."/>
            <person name="Tsubouchi T."/>
            <person name="Morono Y."/>
            <person name="Uchiyama I."/>
            <person name="Ito T."/>
            <person name="Fujiyama A."/>
            <person name="Inagaki F."/>
            <person name="Takami H."/>
        </authorList>
    </citation>
    <scope>NUCLEOTIDE SEQUENCE</scope>
    <source>
        <strain evidence="1">Expedition CK06-06</strain>
    </source>
</reference>
<sequence>IIIGRFSGKFIGARIGASISQAPTVIRRYLGFGLLPKAGVTVGCY</sequence>
<dbReference type="AlphaFoldDB" id="X1SV91"/>
<evidence type="ECO:0000313" key="1">
    <source>
        <dbReference type="EMBL" id="GAI71744.1"/>
    </source>
</evidence>
<comment type="caution">
    <text evidence="1">The sequence shown here is derived from an EMBL/GenBank/DDBJ whole genome shotgun (WGS) entry which is preliminary data.</text>
</comment>
<organism evidence="1">
    <name type="scientific">marine sediment metagenome</name>
    <dbReference type="NCBI Taxonomy" id="412755"/>
    <lineage>
        <taxon>unclassified sequences</taxon>
        <taxon>metagenomes</taxon>
        <taxon>ecological metagenomes</taxon>
    </lineage>
</organism>
<name>X1SV91_9ZZZZ</name>
<dbReference type="EMBL" id="BARV01044488">
    <property type="protein sequence ID" value="GAI71744.1"/>
    <property type="molecule type" value="Genomic_DNA"/>
</dbReference>
<accession>X1SV91</accession>
<proteinExistence type="predicted"/>
<protein>
    <submittedName>
        <fullName evidence="1">Uncharacterized protein</fullName>
    </submittedName>
</protein>
<gene>
    <name evidence="1" type="ORF">S06H3_65809</name>
</gene>
<feature type="non-terminal residue" evidence="1">
    <location>
        <position position="1"/>
    </location>
</feature>